<dbReference type="PANTHER" id="PTHR47027:SF20">
    <property type="entry name" value="REVERSE TRANSCRIPTASE-LIKE PROTEIN WITH RNA-DIRECTED DNA POLYMERASE DOMAIN"/>
    <property type="match status" value="1"/>
</dbReference>
<proteinExistence type="predicted"/>
<dbReference type="GeneID" id="112685915"/>
<dbReference type="RefSeq" id="XP_025413749.1">
    <property type="nucleotide sequence ID" value="XM_025557964.1"/>
</dbReference>
<dbReference type="Pfam" id="PF00078">
    <property type="entry name" value="RVT_1"/>
    <property type="match status" value="1"/>
</dbReference>
<dbReference type="GO" id="GO:0071897">
    <property type="term" value="P:DNA biosynthetic process"/>
    <property type="evidence" value="ECO:0007669"/>
    <property type="project" value="UniProtKB-ARBA"/>
</dbReference>
<protein>
    <submittedName>
        <fullName evidence="3">Uncharacterized protein LOC112685915</fullName>
    </submittedName>
</protein>
<feature type="domain" description="Reverse transcriptase" evidence="1">
    <location>
        <begin position="1"/>
        <end position="161"/>
    </location>
</feature>
<dbReference type="PROSITE" id="PS50878">
    <property type="entry name" value="RT_POL"/>
    <property type="match status" value="1"/>
</dbReference>
<reference evidence="3" key="1">
    <citation type="submission" date="2025-08" db="UniProtKB">
        <authorList>
            <consortium name="RefSeq"/>
        </authorList>
    </citation>
    <scope>IDENTIFICATION</scope>
    <source>
        <tissue evidence="3">Whole body</tissue>
    </source>
</reference>
<evidence type="ECO:0000259" key="1">
    <source>
        <dbReference type="PROSITE" id="PS50878"/>
    </source>
</evidence>
<dbReference type="PANTHER" id="PTHR47027">
    <property type="entry name" value="REVERSE TRANSCRIPTASE DOMAIN-CONTAINING PROTEIN"/>
    <property type="match status" value="1"/>
</dbReference>
<gene>
    <name evidence="3" type="primary">LOC112685915</name>
</gene>
<dbReference type="SUPFAM" id="SSF56672">
    <property type="entry name" value="DNA/RNA polymerases"/>
    <property type="match status" value="1"/>
</dbReference>
<dbReference type="AlphaFoldDB" id="A0A8B8FS20"/>
<evidence type="ECO:0000313" key="3">
    <source>
        <dbReference type="RefSeq" id="XP_025413749.1"/>
    </source>
</evidence>
<keyword evidence="2" id="KW-1185">Reference proteome</keyword>
<accession>A0A8B8FS20</accession>
<dbReference type="InterPro" id="IPR000477">
    <property type="entry name" value="RT_dom"/>
</dbReference>
<sequence length="342" mass="39629">MLHILREIGIEQQDLRIIHNLYKNQTACIKKGKITTNAQIKKGVRQVCTLSPPHFNCYIEKAIYIVKAKLTRLNIGIKIGGKIVSMIRFADDIVVIAESEGDIQRAVEEMDEILRTSEMKINSTKTKILFCARNPKVKDDVYIGNQKLEQIEEMVYLGSKITSDGNSVHEIKQCIALAKIAFSKKHKLLTSKKIHLNIKKRLIKTYVWSIATYGCETRVINDTEKKKIEAFKMWCWMRTERISWIERKTNEVLRTVGEKRTLIDAIRGRCWKMVGHALRHLEKLHNVILEGMIEGKKTAGRRRNSYIGQIKIDAKVKTFKKLKEKARNRFEWRIGVVNQPSD</sequence>
<evidence type="ECO:0000313" key="2">
    <source>
        <dbReference type="Proteomes" id="UP000694846"/>
    </source>
</evidence>
<dbReference type="Proteomes" id="UP000694846">
    <property type="component" value="Unplaced"/>
</dbReference>
<dbReference type="InterPro" id="IPR043502">
    <property type="entry name" value="DNA/RNA_pol_sf"/>
</dbReference>
<organism evidence="2 3">
    <name type="scientific">Sipha flava</name>
    <name type="common">yellow sugarcane aphid</name>
    <dbReference type="NCBI Taxonomy" id="143950"/>
    <lineage>
        <taxon>Eukaryota</taxon>
        <taxon>Metazoa</taxon>
        <taxon>Ecdysozoa</taxon>
        <taxon>Arthropoda</taxon>
        <taxon>Hexapoda</taxon>
        <taxon>Insecta</taxon>
        <taxon>Pterygota</taxon>
        <taxon>Neoptera</taxon>
        <taxon>Paraneoptera</taxon>
        <taxon>Hemiptera</taxon>
        <taxon>Sternorrhyncha</taxon>
        <taxon>Aphidomorpha</taxon>
        <taxon>Aphidoidea</taxon>
        <taxon>Aphididae</taxon>
        <taxon>Sipha</taxon>
    </lineage>
</organism>
<name>A0A8B8FS20_9HEMI</name>
<dbReference type="OrthoDB" id="6629199at2759"/>